<feature type="domain" description="PPM-type phosphatase" evidence="4">
    <location>
        <begin position="478"/>
        <end position="702"/>
    </location>
</feature>
<proteinExistence type="predicted"/>
<keyword evidence="3" id="KW-0472">Membrane</keyword>
<dbReference type="InterPro" id="IPR052016">
    <property type="entry name" value="Bact_Sigma-Reg"/>
</dbReference>
<organism evidence="5 6">
    <name type="scientific">Raineya orbicola</name>
    <dbReference type="NCBI Taxonomy" id="2016530"/>
    <lineage>
        <taxon>Bacteria</taxon>
        <taxon>Pseudomonadati</taxon>
        <taxon>Bacteroidota</taxon>
        <taxon>Cytophagia</taxon>
        <taxon>Cytophagales</taxon>
        <taxon>Raineyaceae</taxon>
        <taxon>Raineya</taxon>
    </lineage>
</organism>
<dbReference type="AlphaFoldDB" id="A0A2N3II03"/>
<protein>
    <submittedName>
        <fullName evidence="5">Stage II sporulation protein E (SpoIIE)</fullName>
    </submittedName>
</protein>
<evidence type="ECO:0000256" key="1">
    <source>
        <dbReference type="ARBA" id="ARBA00022801"/>
    </source>
</evidence>
<name>A0A2N3II03_9BACT</name>
<dbReference type="SUPFAM" id="SSF81606">
    <property type="entry name" value="PP2C-like"/>
    <property type="match status" value="1"/>
</dbReference>
<feature type="transmembrane region" description="Helical" evidence="3">
    <location>
        <begin position="349"/>
        <end position="367"/>
    </location>
</feature>
<dbReference type="PANTHER" id="PTHR43156">
    <property type="entry name" value="STAGE II SPORULATION PROTEIN E-RELATED"/>
    <property type="match status" value="1"/>
</dbReference>
<dbReference type="SMART" id="SM00331">
    <property type="entry name" value="PP2C_SIG"/>
    <property type="match status" value="1"/>
</dbReference>
<sequence length="703" mass="81623">MFKKIYIASIFLLFGLTSCWKEKQHFVARKGVLDLSNEKKIELLRLKGEFFFAWQKEFSPKEILRSQTFLPLPTEWNKKGYPPQGFATYSLLIKLPRGSKDLGLELPNVATAYRLWFNDSLYTSMGNFATSADSSVASYQKNIIKIPNQFLVNNTLQITLQISNYEHFRGGIYYPMYLGAWQEVYRKNKKIHDFELFIMGALVFMAVFHSILYFFLSRRQSNHDSLYLAIICLLVVLRTSLLSVGSQYWREIFPNSSFELMMRTEFFSAYALPLAILLFLDALLPGVLSRKAFRIAVIMAVAMLLLAFLPIPTYLHTILIYYLVIYALYILEIYACIKAKRKGVKEAYLILLAFLMPLVFSFLEILHHQGIILFNYANITSLGMLLFLFFQSFVISYRIARAYARAAYLSKNLEREVLKRTRELEEQKEELTQSNAALENAKNEIERTRENILSSIRYAQRIQNAILPSEKYMSKFLKEHFIFYQPRDVVSGDFYWFQGDENCFYIAVADCTGHGVPGAIMATMANISLDYAFFRKEHQNLGELLTIFDRGLVKLLHKNVQPDEEPTQDGLVIAFCKINMKTLELQYVSASTPVYIVRNDVLIELSFDRHIIGGMSREAKDFVEQSFQLEKGDMLYLFSDGYQDQFGGEKKKKLGYRKFKELLQKAALMKIDEQKIFLEKEFNEWKGNFSQIDDVLVIGIKIE</sequence>
<dbReference type="Proteomes" id="UP000233387">
    <property type="component" value="Unassembled WGS sequence"/>
</dbReference>
<dbReference type="InterPro" id="IPR001932">
    <property type="entry name" value="PPM-type_phosphatase-like_dom"/>
</dbReference>
<evidence type="ECO:0000313" key="5">
    <source>
        <dbReference type="EMBL" id="PKQ69990.1"/>
    </source>
</evidence>
<keyword evidence="2" id="KW-0175">Coiled coil</keyword>
<feature type="transmembrane region" description="Helical" evidence="3">
    <location>
        <begin position="318"/>
        <end position="337"/>
    </location>
</feature>
<gene>
    <name evidence="5" type="ORF">Rain11_0927</name>
</gene>
<dbReference type="Pfam" id="PF07228">
    <property type="entry name" value="SpoIIE"/>
    <property type="match status" value="1"/>
</dbReference>
<dbReference type="Gene3D" id="3.60.40.10">
    <property type="entry name" value="PPM-type phosphatase domain"/>
    <property type="match status" value="1"/>
</dbReference>
<dbReference type="InterPro" id="IPR011623">
    <property type="entry name" value="7TMR_DISM_rcpt_extracell_dom1"/>
</dbReference>
<dbReference type="GO" id="GO:0016791">
    <property type="term" value="F:phosphatase activity"/>
    <property type="evidence" value="ECO:0007669"/>
    <property type="project" value="TreeGrafter"/>
</dbReference>
<feature type="transmembrane region" description="Helical" evidence="3">
    <location>
        <begin position="269"/>
        <end position="288"/>
    </location>
</feature>
<feature type="coiled-coil region" evidence="2">
    <location>
        <begin position="410"/>
        <end position="455"/>
    </location>
</feature>
<feature type="transmembrane region" description="Helical" evidence="3">
    <location>
        <begin position="196"/>
        <end position="216"/>
    </location>
</feature>
<comment type="caution">
    <text evidence="5">The sequence shown here is derived from an EMBL/GenBank/DDBJ whole genome shotgun (WGS) entry which is preliminary data.</text>
</comment>
<feature type="transmembrane region" description="Helical" evidence="3">
    <location>
        <begin position="228"/>
        <end position="249"/>
    </location>
</feature>
<dbReference type="RefSeq" id="WP_101358194.1">
    <property type="nucleotide sequence ID" value="NZ_NKXO01000012.1"/>
</dbReference>
<accession>A0A2N3II03</accession>
<keyword evidence="3" id="KW-1133">Transmembrane helix</keyword>
<dbReference type="Pfam" id="PF07695">
    <property type="entry name" value="7TMR-DISM_7TM"/>
    <property type="match status" value="1"/>
</dbReference>
<dbReference type="InterPro" id="IPR036457">
    <property type="entry name" value="PPM-type-like_dom_sf"/>
</dbReference>
<feature type="transmembrane region" description="Helical" evidence="3">
    <location>
        <begin position="295"/>
        <end position="312"/>
    </location>
</feature>
<feature type="transmembrane region" description="Helical" evidence="3">
    <location>
        <begin position="373"/>
        <end position="395"/>
    </location>
</feature>
<keyword evidence="6" id="KW-1185">Reference proteome</keyword>
<keyword evidence="3" id="KW-0812">Transmembrane</keyword>
<evidence type="ECO:0000256" key="3">
    <source>
        <dbReference type="SAM" id="Phobius"/>
    </source>
</evidence>
<evidence type="ECO:0000256" key="2">
    <source>
        <dbReference type="SAM" id="Coils"/>
    </source>
</evidence>
<dbReference type="OrthoDB" id="9811889at2"/>
<reference evidence="5 6" key="1">
    <citation type="submission" date="2017-06" db="EMBL/GenBank/DDBJ databases">
        <title>Raineya orbicola gen. nov., sp. nov. a slightly thermophilic bacterium of the phylum Bacteroidetes and the description of Raineyaceae fam. nov.</title>
        <authorList>
            <person name="Albuquerque L."/>
            <person name="Polonia A.R.M."/>
            <person name="Barroso C."/>
            <person name="Froufe H.J.C."/>
            <person name="Lage O."/>
            <person name="Lobo-Da-Cunha A."/>
            <person name="Egas C."/>
            <person name="Da Costa M.S."/>
        </authorList>
    </citation>
    <scope>NUCLEOTIDE SEQUENCE [LARGE SCALE GENOMIC DNA]</scope>
    <source>
        <strain evidence="5 6">SPSPC-11</strain>
    </source>
</reference>
<keyword evidence="1" id="KW-0378">Hydrolase</keyword>
<dbReference type="PANTHER" id="PTHR43156:SF9">
    <property type="entry name" value="HAMP DOMAIN-CONTAINING PROTEIN"/>
    <property type="match status" value="1"/>
</dbReference>
<dbReference type="EMBL" id="NKXO01000012">
    <property type="protein sequence ID" value="PKQ69990.1"/>
    <property type="molecule type" value="Genomic_DNA"/>
</dbReference>
<evidence type="ECO:0000313" key="6">
    <source>
        <dbReference type="Proteomes" id="UP000233387"/>
    </source>
</evidence>
<evidence type="ECO:0000259" key="4">
    <source>
        <dbReference type="SMART" id="SM00331"/>
    </source>
</evidence>
<dbReference type="PROSITE" id="PS51257">
    <property type="entry name" value="PROKAR_LIPOPROTEIN"/>
    <property type="match status" value="1"/>
</dbReference>